<evidence type="ECO:0000256" key="5">
    <source>
        <dbReference type="ARBA" id="ARBA00022679"/>
    </source>
</evidence>
<keyword evidence="4 7" id="KW-0328">Glycosyltransferase</keyword>
<evidence type="ECO:0000313" key="11">
    <source>
        <dbReference type="Proteomes" id="UP000652477"/>
    </source>
</evidence>
<comment type="catalytic activity">
    <reaction evidence="6">
        <text>a purine 2'-deoxy-D-ribonucleoside + phosphate = a purine nucleobase + 2-deoxy-alpha-D-ribose 1-phosphate</text>
        <dbReference type="Rhea" id="RHEA:36431"/>
        <dbReference type="ChEBI" id="CHEBI:26386"/>
        <dbReference type="ChEBI" id="CHEBI:43474"/>
        <dbReference type="ChEBI" id="CHEBI:57259"/>
        <dbReference type="ChEBI" id="CHEBI:142361"/>
        <dbReference type="EC" id="2.4.2.1"/>
    </reaction>
</comment>
<dbReference type="Gene3D" id="3.40.50.1580">
    <property type="entry name" value="Nucleoside phosphorylase domain"/>
    <property type="match status" value="1"/>
</dbReference>
<dbReference type="EMBL" id="JACOPF010000001">
    <property type="protein sequence ID" value="MBC5687730.1"/>
    <property type="molecule type" value="Genomic_DNA"/>
</dbReference>
<sequence>MNSAYEKLLKCYEDVRKKVDFKPELALILGSGLGDYAESIQVETILNYSDIKEFPTSTVEGHKGRFVFGYVGETPIVIMQGRVHYYEGYSMEDVVLPTRLMKLMGAKVLFLTNASGSVNPELQPGDFMMLTDQIASFIPSPLRGENRGELGVRFPDMAEVYNRNLRNIIKQVAEDLDISVKDGIYVQLPGPQFESPAEIRMCRMLGADAVGMSTACEALAANHMNMKVCGISCITNLGAGMSGEPLTSEEVYEISKRTAPLFKKLLTETIVRIGKYYQ</sequence>
<dbReference type="InterPro" id="IPR000845">
    <property type="entry name" value="Nucleoside_phosphorylase_d"/>
</dbReference>
<evidence type="ECO:0000256" key="4">
    <source>
        <dbReference type="ARBA" id="ARBA00022676"/>
    </source>
</evidence>
<feature type="binding site" evidence="8">
    <location>
        <position position="114"/>
    </location>
    <ligand>
        <name>phosphate</name>
        <dbReference type="ChEBI" id="CHEBI:43474"/>
    </ligand>
</feature>
<evidence type="ECO:0000256" key="6">
    <source>
        <dbReference type="ARBA" id="ARBA00048556"/>
    </source>
</evidence>
<evidence type="ECO:0000256" key="1">
    <source>
        <dbReference type="ARBA" id="ARBA00002678"/>
    </source>
</evidence>
<dbReference type="PANTHER" id="PTHR11904:SF9">
    <property type="entry name" value="PURINE NUCLEOSIDE PHOSPHORYLASE-RELATED"/>
    <property type="match status" value="1"/>
</dbReference>
<dbReference type="NCBIfam" id="TIGR01697">
    <property type="entry name" value="PNPH-PUNA-XAPA"/>
    <property type="match status" value="1"/>
</dbReference>
<dbReference type="SUPFAM" id="SSF53167">
    <property type="entry name" value="Purine and uridine phosphorylases"/>
    <property type="match status" value="1"/>
</dbReference>
<organism evidence="10 11">
    <name type="scientific">Mediterraneibacter hominis</name>
    <dbReference type="NCBI Taxonomy" id="2763054"/>
    <lineage>
        <taxon>Bacteria</taxon>
        <taxon>Bacillati</taxon>
        <taxon>Bacillota</taxon>
        <taxon>Clostridia</taxon>
        <taxon>Lachnospirales</taxon>
        <taxon>Lachnospiraceae</taxon>
        <taxon>Mediterraneibacter</taxon>
    </lineage>
</organism>
<accession>A0A923LFI7</accession>
<feature type="binding site" evidence="8">
    <location>
        <begin position="82"/>
        <end position="84"/>
    </location>
    <ligand>
        <name>phosphate</name>
        <dbReference type="ChEBI" id="CHEBI:43474"/>
    </ligand>
</feature>
<dbReference type="PIRSF" id="PIRSF000477">
    <property type="entry name" value="PurNPase"/>
    <property type="match status" value="1"/>
</dbReference>
<evidence type="ECO:0000256" key="3">
    <source>
        <dbReference type="ARBA" id="ARBA00006751"/>
    </source>
</evidence>
<evidence type="ECO:0000256" key="8">
    <source>
        <dbReference type="PIRSR" id="PIRSR000477-2"/>
    </source>
</evidence>
<keyword evidence="5 7" id="KW-0808">Transferase</keyword>
<evidence type="ECO:0000259" key="9">
    <source>
        <dbReference type="Pfam" id="PF01048"/>
    </source>
</evidence>
<feature type="binding site" evidence="8">
    <location>
        <position position="213"/>
    </location>
    <ligand>
        <name>phosphate</name>
        <dbReference type="ChEBI" id="CHEBI:43474"/>
    </ligand>
</feature>
<evidence type="ECO:0000256" key="7">
    <source>
        <dbReference type="PIRNR" id="PIRNR000477"/>
    </source>
</evidence>
<feature type="binding site" evidence="8">
    <location>
        <position position="236"/>
    </location>
    <ligand>
        <name>a purine D-ribonucleoside</name>
        <dbReference type="ChEBI" id="CHEBI:142355"/>
    </ligand>
</feature>
<dbReference type="PANTHER" id="PTHR11904">
    <property type="entry name" value="METHYLTHIOADENOSINE/PURINE NUCLEOSIDE PHOSPHORYLASE"/>
    <property type="match status" value="1"/>
</dbReference>
<evidence type="ECO:0000256" key="2">
    <source>
        <dbReference type="ARBA" id="ARBA00005058"/>
    </source>
</evidence>
<dbReference type="InterPro" id="IPR035994">
    <property type="entry name" value="Nucleoside_phosphorylase_sf"/>
</dbReference>
<dbReference type="GO" id="GO:0004731">
    <property type="term" value="F:purine-nucleoside phosphorylase activity"/>
    <property type="evidence" value="ECO:0007669"/>
    <property type="project" value="UniProtKB-EC"/>
</dbReference>
<dbReference type="InterPro" id="IPR011268">
    <property type="entry name" value="Purine_phosphorylase"/>
</dbReference>
<dbReference type="AlphaFoldDB" id="A0A923LFI7"/>
<reference evidence="10" key="1">
    <citation type="submission" date="2020-08" db="EMBL/GenBank/DDBJ databases">
        <title>Genome public.</title>
        <authorList>
            <person name="Liu C."/>
            <person name="Sun Q."/>
        </authorList>
    </citation>
    <scope>NUCLEOTIDE SEQUENCE</scope>
    <source>
        <strain evidence="10">NSJ-55</strain>
    </source>
</reference>
<feature type="binding site" evidence="8">
    <location>
        <position position="31"/>
    </location>
    <ligand>
        <name>phosphate</name>
        <dbReference type="ChEBI" id="CHEBI:43474"/>
    </ligand>
</feature>
<dbReference type="EC" id="2.4.2.1" evidence="7"/>
<dbReference type="RefSeq" id="WP_186874399.1">
    <property type="nucleotide sequence ID" value="NZ_JACOPF010000001.1"/>
</dbReference>
<name>A0A923LFI7_9FIRM</name>
<feature type="domain" description="Nucleoside phosphorylase" evidence="9">
    <location>
        <begin position="25"/>
        <end position="270"/>
    </location>
</feature>
<comment type="caution">
    <text evidence="10">The sequence shown here is derived from an EMBL/GenBank/DDBJ whole genome shotgun (WGS) entry which is preliminary data.</text>
</comment>
<dbReference type="GO" id="GO:0005737">
    <property type="term" value="C:cytoplasm"/>
    <property type="evidence" value="ECO:0007669"/>
    <property type="project" value="TreeGrafter"/>
</dbReference>
<dbReference type="GO" id="GO:0009116">
    <property type="term" value="P:nucleoside metabolic process"/>
    <property type="evidence" value="ECO:0007669"/>
    <property type="project" value="InterPro"/>
</dbReference>
<comment type="function">
    <text evidence="1">The purine nucleoside phosphorylases catalyze the phosphorolytic breakdown of the N-glycosidic bond in the beta-(deoxy)ribonucleoside molecules, with the formation of the corresponding free purine bases and pentose-1-phosphate. Cleaves guanosine, inosine, 2'-deoxyguanosine and 2'-deoxyinosine.</text>
</comment>
<keyword evidence="11" id="KW-1185">Reference proteome</keyword>
<dbReference type="InterPro" id="IPR011270">
    <property type="entry name" value="Pur_Nuc_Pase_Ino/Guo-sp"/>
</dbReference>
<gene>
    <name evidence="10" type="ORF">H8S37_02105</name>
</gene>
<comment type="pathway">
    <text evidence="2 7">Purine metabolism; purine nucleoside salvage.</text>
</comment>
<protein>
    <recommendedName>
        <fullName evidence="7">Purine nucleoside phosphorylase</fullName>
        <ecNumber evidence="7">2.4.2.1</ecNumber>
    </recommendedName>
    <alternativeName>
        <fullName evidence="7">Inosine-guanosine phosphorylase</fullName>
    </alternativeName>
</protein>
<dbReference type="NCBIfam" id="NF006054">
    <property type="entry name" value="PRK08202.1"/>
    <property type="match status" value="1"/>
</dbReference>
<feature type="binding site" evidence="8">
    <location>
        <position position="194"/>
    </location>
    <ligand>
        <name>a purine D-ribonucleoside</name>
        <dbReference type="ChEBI" id="CHEBI:142355"/>
    </ligand>
</feature>
<proteinExistence type="inferred from homology"/>
<dbReference type="Proteomes" id="UP000652477">
    <property type="component" value="Unassembled WGS sequence"/>
</dbReference>
<dbReference type="NCBIfam" id="TIGR01700">
    <property type="entry name" value="PNPH"/>
    <property type="match status" value="1"/>
</dbReference>
<dbReference type="Pfam" id="PF01048">
    <property type="entry name" value="PNP_UDP_1"/>
    <property type="match status" value="1"/>
</dbReference>
<comment type="similarity">
    <text evidence="3 7">Belongs to the PNP/MTAP phosphorylase family.</text>
</comment>
<evidence type="ECO:0000313" key="10">
    <source>
        <dbReference type="EMBL" id="MBC5687730.1"/>
    </source>
</evidence>
<dbReference type="CDD" id="cd09009">
    <property type="entry name" value="PNP-EcPNPII_like"/>
    <property type="match status" value="1"/>
</dbReference>
<feature type="binding site" evidence="8">
    <location>
        <position position="62"/>
    </location>
    <ligand>
        <name>phosphate</name>
        <dbReference type="ChEBI" id="CHEBI:43474"/>
    </ligand>
</feature>